<protein>
    <submittedName>
        <fullName evidence="3">Adh short, KR, NAD binding 10, and/or Epimerase domain containing protein</fullName>
    </submittedName>
</protein>
<dbReference type="Gene3D" id="3.40.50.720">
    <property type="entry name" value="NAD(P)-binding Rossmann-like Domain"/>
    <property type="match status" value="3"/>
</dbReference>
<dbReference type="STRING" id="1661398.A0A482VR56"/>
<dbReference type="FunFam" id="3.40.50.720:FF:000047">
    <property type="entry name" value="NADP-dependent L-serine/L-allo-threonine dehydrogenase"/>
    <property type="match status" value="2"/>
</dbReference>
<comment type="similarity">
    <text evidence="1">Belongs to the short-chain dehydrogenases/reductases (SDR) family.</text>
</comment>
<proteinExistence type="inferred from homology"/>
<dbReference type="PROSITE" id="PS00061">
    <property type="entry name" value="ADH_SHORT"/>
    <property type="match status" value="1"/>
</dbReference>
<evidence type="ECO:0000313" key="4">
    <source>
        <dbReference type="Proteomes" id="UP000292052"/>
    </source>
</evidence>
<gene>
    <name evidence="3" type="ORF">BDFB_011093</name>
</gene>
<dbReference type="PRINTS" id="PR00081">
    <property type="entry name" value="GDHRDH"/>
</dbReference>
<name>A0A482VR56_ASBVE</name>
<dbReference type="PRINTS" id="PR00080">
    <property type="entry name" value="SDRFAMILY"/>
</dbReference>
<organism evidence="3 4">
    <name type="scientific">Asbolus verrucosus</name>
    <name type="common">Desert ironclad beetle</name>
    <dbReference type="NCBI Taxonomy" id="1661398"/>
    <lineage>
        <taxon>Eukaryota</taxon>
        <taxon>Metazoa</taxon>
        <taxon>Ecdysozoa</taxon>
        <taxon>Arthropoda</taxon>
        <taxon>Hexapoda</taxon>
        <taxon>Insecta</taxon>
        <taxon>Pterygota</taxon>
        <taxon>Neoptera</taxon>
        <taxon>Endopterygota</taxon>
        <taxon>Coleoptera</taxon>
        <taxon>Polyphaga</taxon>
        <taxon>Cucujiformia</taxon>
        <taxon>Tenebrionidae</taxon>
        <taxon>Pimeliinae</taxon>
        <taxon>Asbolus</taxon>
    </lineage>
</organism>
<dbReference type="AlphaFoldDB" id="A0A482VR56"/>
<sequence length="588" mass="63734">MVLSMDPWRGKVAVVTGAGGGIGTAVAKKLVEEGLEVAGLDERSELVEELSKKLSGKKGKLHALKTDVTEDEAVQAAFKWVVDNLGPVHVLVNCAGLMQATSLTDGDTEKWKKTFDVNVLGLSIATREAVKVMRANNINGHIIHINSMAGHAVQSPILNVYPASKFAVTALTETLRQELNHVGSQIKITSISPGAVNTDFLKNNEIKVIDVNKIPTLDTEDVADAVSYVLSTPLHVQVVMVLSMDRWKGKVAVVTGASSGIGAAVAEKLVEEGLQVVGLARRSERVEELSKKLKGKKGKLFAVKTDITNEEDVIEAFRWASDNLGPVHILVNNAGILQQTNLIDGDTEKWKKTLDTNVLGLCIATREAIKIMRTNNIDGHIVHLNSIAGHGTTNFPFANIYPATKHAVTALTETLRQELNQLALKIKITSVSPGVVSSEILHTNNFAIDPKFEVEHAGMPVLKPEDVADSILFVLSTPQHVQVAGIARRSERVEELAKKLQGKKGTLHAIKADMSKEEDILNAFKQVSEKLGPVHILINNAGILQQTNLVEGDTEKWKKIFDTNVLGLCIATREAVKIMRANNIDGHI</sequence>
<feature type="non-terminal residue" evidence="3">
    <location>
        <position position="588"/>
    </location>
</feature>
<keyword evidence="2" id="KW-0560">Oxidoreductase</keyword>
<comment type="caution">
    <text evidence="3">The sequence shown here is derived from an EMBL/GenBank/DDBJ whole genome shotgun (WGS) entry which is preliminary data.</text>
</comment>
<dbReference type="PANTHER" id="PTHR43115:SF4">
    <property type="entry name" value="DEHYDROGENASE_REDUCTASE SDR FAMILY MEMBER 11"/>
    <property type="match status" value="1"/>
</dbReference>
<dbReference type="Proteomes" id="UP000292052">
    <property type="component" value="Unassembled WGS sequence"/>
</dbReference>
<dbReference type="EMBL" id="QDEB01073267">
    <property type="protein sequence ID" value="RZC35196.1"/>
    <property type="molecule type" value="Genomic_DNA"/>
</dbReference>
<dbReference type="SUPFAM" id="SSF51735">
    <property type="entry name" value="NAD(P)-binding Rossmann-fold domains"/>
    <property type="match status" value="3"/>
</dbReference>
<dbReference type="OrthoDB" id="1933717at2759"/>
<dbReference type="GO" id="GO:0016616">
    <property type="term" value="F:oxidoreductase activity, acting on the CH-OH group of donors, NAD or NADP as acceptor"/>
    <property type="evidence" value="ECO:0007669"/>
    <property type="project" value="UniProtKB-ARBA"/>
</dbReference>
<evidence type="ECO:0000313" key="3">
    <source>
        <dbReference type="EMBL" id="RZC35196.1"/>
    </source>
</evidence>
<evidence type="ECO:0000256" key="2">
    <source>
        <dbReference type="ARBA" id="ARBA00023002"/>
    </source>
</evidence>
<dbReference type="InterPro" id="IPR020904">
    <property type="entry name" value="Sc_DH/Rdtase_CS"/>
</dbReference>
<dbReference type="InterPro" id="IPR036291">
    <property type="entry name" value="NAD(P)-bd_dom_sf"/>
</dbReference>
<evidence type="ECO:0000256" key="1">
    <source>
        <dbReference type="ARBA" id="ARBA00006484"/>
    </source>
</evidence>
<dbReference type="PANTHER" id="PTHR43115">
    <property type="entry name" value="DEHYDROGENASE/REDUCTASE SDR FAMILY MEMBER 11"/>
    <property type="match status" value="1"/>
</dbReference>
<dbReference type="InterPro" id="IPR002347">
    <property type="entry name" value="SDR_fam"/>
</dbReference>
<dbReference type="Pfam" id="PF00106">
    <property type="entry name" value="adh_short"/>
    <property type="match status" value="3"/>
</dbReference>
<accession>A0A482VR56</accession>
<keyword evidence="4" id="KW-1185">Reference proteome</keyword>
<reference evidence="3 4" key="1">
    <citation type="submission" date="2017-03" db="EMBL/GenBank/DDBJ databases">
        <title>Genome of the blue death feigning beetle - Asbolus verrucosus.</title>
        <authorList>
            <person name="Rider S.D."/>
        </authorList>
    </citation>
    <scope>NUCLEOTIDE SEQUENCE [LARGE SCALE GENOMIC DNA]</scope>
    <source>
        <strain evidence="3">Butters</strain>
        <tissue evidence="3">Head and leg muscle</tissue>
    </source>
</reference>